<evidence type="ECO:0000313" key="3">
    <source>
        <dbReference type="Proteomes" id="UP000023152"/>
    </source>
</evidence>
<dbReference type="Proteomes" id="UP000023152">
    <property type="component" value="Unassembled WGS sequence"/>
</dbReference>
<name>X6M3T2_RETFI</name>
<sequence>MDTQVDLLDLTLDDSNYDNSGPLLSEHHIGKQTTKADITTQFDPYVEDTYDALWQDTEYEDYLYNHAKQNKQTKKKQISTSEEMKVKSRPTNWYGGHSTTGSRSLGYEGSISEDSAHQPFKTLSTMTLPMHAGPLNAKHHQSYSHTSVYSYVADNHPKFVNLHQGKVLLHNIYFFFLHTCTYSSCDKKKGNFKKKKKL</sequence>
<comment type="caution">
    <text evidence="2">The sequence shown here is derived from an EMBL/GenBank/DDBJ whole genome shotgun (WGS) entry which is preliminary data.</text>
</comment>
<protein>
    <submittedName>
        <fullName evidence="2">Uncharacterized protein</fullName>
    </submittedName>
</protein>
<accession>X6M3T2</accession>
<feature type="region of interest" description="Disordered" evidence="1">
    <location>
        <begin position="70"/>
        <end position="99"/>
    </location>
</feature>
<dbReference type="AlphaFoldDB" id="X6M3T2"/>
<evidence type="ECO:0000313" key="2">
    <source>
        <dbReference type="EMBL" id="ETO07685.1"/>
    </source>
</evidence>
<organism evidence="2 3">
    <name type="scientific">Reticulomyxa filosa</name>
    <dbReference type="NCBI Taxonomy" id="46433"/>
    <lineage>
        <taxon>Eukaryota</taxon>
        <taxon>Sar</taxon>
        <taxon>Rhizaria</taxon>
        <taxon>Retaria</taxon>
        <taxon>Foraminifera</taxon>
        <taxon>Monothalamids</taxon>
        <taxon>Reticulomyxidae</taxon>
        <taxon>Reticulomyxa</taxon>
    </lineage>
</organism>
<reference evidence="2 3" key="1">
    <citation type="journal article" date="2013" name="Curr. Biol.">
        <title>The Genome of the Foraminiferan Reticulomyxa filosa.</title>
        <authorList>
            <person name="Glockner G."/>
            <person name="Hulsmann N."/>
            <person name="Schleicher M."/>
            <person name="Noegel A.A."/>
            <person name="Eichinger L."/>
            <person name="Gallinger C."/>
            <person name="Pawlowski J."/>
            <person name="Sierra R."/>
            <person name="Euteneuer U."/>
            <person name="Pillet L."/>
            <person name="Moustafa A."/>
            <person name="Platzer M."/>
            <person name="Groth M."/>
            <person name="Szafranski K."/>
            <person name="Schliwa M."/>
        </authorList>
    </citation>
    <scope>NUCLEOTIDE SEQUENCE [LARGE SCALE GENOMIC DNA]</scope>
</reference>
<feature type="non-terminal residue" evidence="2">
    <location>
        <position position="198"/>
    </location>
</feature>
<gene>
    <name evidence="2" type="ORF">RFI_29708</name>
</gene>
<keyword evidence="3" id="KW-1185">Reference proteome</keyword>
<evidence type="ECO:0000256" key="1">
    <source>
        <dbReference type="SAM" id="MobiDB-lite"/>
    </source>
</evidence>
<proteinExistence type="predicted"/>
<dbReference type="EMBL" id="ASPP01025865">
    <property type="protein sequence ID" value="ETO07685.1"/>
    <property type="molecule type" value="Genomic_DNA"/>
</dbReference>